<feature type="region of interest" description="Disordered" evidence="6">
    <location>
        <begin position="454"/>
        <end position="500"/>
    </location>
</feature>
<comment type="function">
    <text evidence="5">Component of the RIX1 complex required for processing of ITS2 sequences from 35S pre-rRNA.</text>
</comment>
<dbReference type="AlphaFoldDB" id="A0A316ZD88"/>
<gene>
    <name evidence="7" type="ORF">FA09DRAFT_214510</name>
</gene>
<dbReference type="GO" id="GO:0120330">
    <property type="term" value="C:rixosome complex"/>
    <property type="evidence" value="ECO:0007669"/>
    <property type="project" value="UniProtKB-UniRule"/>
</dbReference>
<evidence type="ECO:0000256" key="4">
    <source>
        <dbReference type="PROSITE-ProRule" id="PRU00221"/>
    </source>
</evidence>
<feature type="compositionally biased region" description="Basic and acidic residues" evidence="6">
    <location>
        <begin position="519"/>
        <end position="540"/>
    </location>
</feature>
<keyword evidence="2 4" id="KW-0853">WD repeat</keyword>
<feature type="repeat" description="WD" evidence="4">
    <location>
        <begin position="187"/>
        <end position="231"/>
    </location>
</feature>
<feature type="region of interest" description="Disordered" evidence="6">
    <location>
        <begin position="519"/>
        <end position="564"/>
    </location>
</feature>
<dbReference type="SUPFAM" id="SSF50978">
    <property type="entry name" value="WD40 repeat-like"/>
    <property type="match status" value="1"/>
</dbReference>
<dbReference type="EMBL" id="KZ819287">
    <property type="protein sequence ID" value="PWN99660.1"/>
    <property type="molecule type" value="Genomic_DNA"/>
</dbReference>
<dbReference type="Gene3D" id="2.130.10.10">
    <property type="entry name" value="YVTN repeat-like/Quinoprotein amine dehydrogenase"/>
    <property type="match status" value="1"/>
</dbReference>
<evidence type="ECO:0000256" key="1">
    <source>
        <dbReference type="ARBA" id="ARBA00010143"/>
    </source>
</evidence>
<dbReference type="RefSeq" id="XP_025599939.1">
    <property type="nucleotide sequence ID" value="XM_025739514.1"/>
</dbReference>
<protein>
    <recommendedName>
        <fullName evidence="5">Pre-rRNA-processing protein IPI3</fullName>
    </recommendedName>
</protein>
<comment type="subcellular location">
    <subcellularLocation>
        <location evidence="5">Nucleus</location>
    </subcellularLocation>
</comment>
<feature type="region of interest" description="Disordered" evidence="6">
    <location>
        <begin position="416"/>
        <end position="437"/>
    </location>
</feature>
<dbReference type="Pfam" id="PF00400">
    <property type="entry name" value="WD40"/>
    <property type="match status" value="2"/>
</dbReference>
<keyword evidence="3" id="KW-0677">Repeat</keyword>
<organism evidence="7 8">
    <name type="scientific">Tilletiopsis washingtonensis</name>
    <dbReference type="NCBI Taxonomy" id="58919"/>
    <lineage>
        <taxon>Eukaryota</taxon>
        <taxon>Fungi</taxon>
        <taxon>Dikarya</taxon>
        <taxon>Basidiomycota</taxon>
        <taxon>Ustilaginomycotina</taxon>
        <taxon>Exobasidiomycetes</taxon>
        <taxon>Entylomatales</taxon>
        <taxon>Entylomatales incertae sedis</taxon>
        <taxon>Tilletiopsis</taxon>
    </lineage>
</organism>
<dbReference type="PANTHER" id="PTHR18763:SF0">
    <property type="entry name" value="WD REPEAT-CONTAINING PROTEIN 18"/>
    <property type="match status" value="1"/>
</dbReference>
<comment type="similarity">
    <text evidence="1 5">Belongs to the WD repeat IPI3/WDR18 family.</text>
</comment>
<comment type="subunit">
    <text evidence="5">Component of the RIX1 complex, composed of IPI1, RIX1/IPI2 and IPI3 in a 1:2:2 stoichiometry. The complex interacts (via RIX1) with MDN1 (via its hexameric AAA ATPase ring) and the pre-60S ribosome particles.</text>
</comment>
<dbReference type="SMART" id="SM00320">
    <property type="entry name" value="WD40"/>
    <property type="match status" value="4"/>
</dbReference>
<dbReference type="InterPro" id="IPR001680">
    <property type="entry name" value="WD40_rpt"/>
</dbReference>
<dbReference type="InterPro" id="IPR036322">
    <property type="entry name" value="WD40_repeat_dom_sf"/>
</dbReference>
<dbReference type="OrthoDB" id="756370at2759"/>
<reference evidence="7 8" key="1">
    <citation type="journal article" date="2018" name="Mol. Biol. Evol.">
        <title>Broad Genomic Sampling Reveals a Smut Pathogenic Ancestry of the Fungal Clade Ustilaginomycotina.</title>
        <authorList>
            <person name="Kijpornyongpan T."/>
            <person name="Mondo S.J."/>
            <person name="Barry K."/>
            <person name="Sandor L."/>
            <person name="Lee J."/>
            <person name="Lipzen A."/>
            <person name="Pangilinan J."/>
            <person name="LaButti K."/>
            <person name="Hainaut M."/>
            <person name="Henrissat B."/>
            <person name="Grigoriev I.V."/>
            <person name="Spatafora J.W."/>
            <person name="Aime M.C."/>
        </authorList>
    </citation>
    <scope>NUCLEOTIDE SEQUENCE [LARGE SCALE GENOMIC DNA]</scope>
    <source>
        <strain evidence="7 8">MCA 4186</strain>
    </source>
</reference>
<feature type="repeat" description="WD" evidence="4">
    <location>
        <begin position="144"/>
        <end position="170"/>
    </location>
</feature>
<dbReference type="GO" id="GO:0006261">
    <property type="term" value="P:DNA-templated DNA replication"/>
    <property type="evidence" value="ECO:0007669"/>
    <property type="project" value="TreeGrafter"/>
</dbReference>
<dbReference type="GeneID" id="37267060"/>
<dbReference type="STRING" id="58919.A0A316ZD88"/>
<proteinExistence type="inferred from homology"/>
<feature type="compositionally biased region" description="Basic and acidic residues" evidence="6">
    <location>
        <begin position="491"/>
        <end position="500"/>
    </location>
</feature>
<evidence type="ECO:0000256" key="2">
    <source>
        <dbReference type="ARBA" id="ARBA00022574"/>
    </source>
</evidence>
<dbReference type="InterPro" id="IPR045227">
    <property type="entry name" value="WDR18/Ipi3/RID3"/>
</dbReference>
<evidence type="ECO:0000256" key="5">
    <source>
        <dbReference type="RuleBase" id="RU369067"/>
    </source>
</evidence>
<keyword evidence="5" id="KW-0539">Nucleus</keyword>
<dbReference type="GO" id="GO:0005656">
    <property type="term" value="C:nuclear pre-replicative complex"/>
    <property type="evidence" value="ECO:0007669"/>
    <property type="project" value="TreeGrafter"/>
</dbReference>
<sequence>MTTTAQLPREAILYSLTPAQPSGHVAAVVAVVGLSAPNAHAPLLTLRSAVPAPGAHALARLGAAHVVHADAARALLHIHALPGSSGSSGALAARCIPAAPLRALAASHAASAALAASSAADGHVWLWDPRGRLCASWQAAYRPVTCLAWTDDDDFLISAGDDSRIAAWSVAALHNPASATPAPYALFTDHSLPVTALALSPGSGLRARLYSTSRDGTLKSWSMRTRRLLHTHILPAPLSHLALDASARFAFVAGDVPAAERGGGKQQGGRVWRIDLVTPHGYTEGAVAGEALVTPAPITSLALSLSATHLLVGLASGMLQIYDVHTSQLLRTVDLAPETTTKAPVRAVSNLVPLLFTPPPPAGSGAGAAQNDAPPITALGRTIEKADEAVMEMQSFEQGDALSHCAVARVQHVRRASCGSSSQRRRRRGGSTCGEAGSCGARGDCDAAGAAGARHEDERGALGRHSRRTGTGRGGGRDGRCQEAASGAIAHHQERDRPAERAHEIVYAQWRERGWNGLQEERSRPKARCKESGRGLHEVGTEYDAGAGHSRRRACGEAGREGDT</sequence>
<keyword evidence="8" id="KW-1185">Reference proteome</keyword>
<accession>A0A316ZD88</accession>
<name>A0A316ZD88_9BASI</name>
<dbReference type="GO" id="GO:0006364">
    <property type="term" value="P:rRNA processing"/>
    <property type="evidence" value="ECO:0007669"/>
    <property type="project" value="UniProtKB-UniRule"/>
</dbReference>
<evidence type="ECO:0000256" key="3">
    <source>
        <dbReference type="ARBA" id="ARBA00022737"/>
    </source>
</evidence>
<feature type="compositionally biased region" description="Basic and acidic residues" evidence="6">
    <location>
        <begin position="554"/>
        <end position="564"/>
    </location>
</feature>
<evidence type="ECO:0000256" key="6">
    <source>
        <dbReference type="SAM" id="MobiDB-lite"/>
    </source>
</evidence>
<evidence type="ECO:0000313" key="7">
    <source>
        <dbReference type="EMBL" id="PWN99660.1"/>
    </source>
</evidence>
<dbReference type="Proteomes" id="UP000245946">
    <property type="component" value="Unassembled WGS sequence"/>
</dbReference>
<dbReference type="PANTHER" id="PTHR18763">
    <property type="entry name" value="WD-REPEAT PROTEIN 18"/>
    <property type="match status" value="1"/>
</dbReference>
<evidence type="ECO:0000313" key="8">
    <source>
        <dbReference type="Proteomes" id="UP000245946"/>
    </source>
</evidence>
<dbReference type="PROSITE" id="PS50082">
    <property type="entry name" value="WD_REPEATS_2"/>
    <property type="match status" value="2"/>
</dbReference>
<keyword evidence="5" id="KW-0698">rRNA processing</keyword>
<dbReference type="InterPro" id="IPR015943">
    <property type="entry name" value="WD40/YVTN_repeat-like_dom_sf"/>
</dbReference>